<dbReference type="RefSeq" id="WP_063872014.1">
    <property type="nucleotide sequence ID" value="NZ_CAWMRI010000072.1"/>
</dbReference>
<protein>
    <submittedName>
        <fullName evidence="1">Uncharacterized protein</fullName>
    </submittedName>
</protein>
<reference evidence="1 2" key="1">
    <citation type="submission" date="2016-04" db="EMBL/GenBank/DDBJ databases">
        <title>Draft Genome Assembly of the Bloom-forming Cyanobacterium Nodularia spumigena Strain CENA596 in Shrimp Production Ponds.</title>
        <authorList>
            <person name="Popin R.V."/>
            <person name="Rigonato J."/>
            <person name="Abreu V.A."/>
            <person name="Andreote A.P."/>
            <person name="Silveira S.B."/>
            <person name="Odebrecht C."/>
            <person name="Fiore M.F."/>
        </authorList>
    </citation>
    <scope>NUCLEOTIDE SEQUENCE [LARGE SCALE GENOMIC DNA]</scope>
    <source>
        <strain evidence="1 2">CENA596</strain>
    </source>
</reference>
<dbReference type="AlphaFoldDB" id="A0A161UWZ6"/>
<comment type="caution">
    <text evidence="1">The sequence shown here is derived from an EMBL/GenBank/DDBJ whole genome shotgun (WGS) entry which is preliminary data.</text>
</comment>
<sequence>MKSDKKISIEELSESRSVWIELTDEESKKTIGGFQESQNNLSQSLVEAVTTAEIKLSHKWAATRLGDIEFSIKITNEYSH</sequence>
<dbReference type="EMBL" id="LWAJ01000072">
    <property type="protein sequence ID" value="KZL50643.1"/>
    <property type="molecule type" value="Genomic_DNA"/>
</dbReference>
<proteinExistence type="predicted"/>
<accession>A0A161UWZ6</accession>
<dbReference type="Proteomes" id="UP000076555">
    <property type="component" value="Unassembled WGS sequence"/>
</dbReference>
<evidence type="ECO:0000313" key="1">
    <source>
        <dbReference type="EMBL" id="KZL50643.1"/>
    </source>
</evidence>
<name>A0A161UWZ6_NODSP</name>
<evidence type="ECO:0000313" key="2">
    <source>
        <dbReference type="Proteomes" id="UP000076555"/>
    </source>
</evidence>
<gene>
    <name evidence="1" type="ORF">A2T98_06230</name>
</gene>
<organism evidence="1 2">
    <name type="scientific">Nodularia spumigena CENA596</name>
    <dbReference type="NCBI Taxonomy" id="1819295"/>
    <lineage>
        <taxon>Bacteria</taxon>
        <taxon>Bacillati</taxon>
        <taxon>Cyanobacteriota</taxon>
        <taxon>Cyanophyceae</taxon>
        <taxon>Nostocales</taxon>
        <taxon>Nodulariaceae</taxon>
        <taxon>Nodularia</taxon>
    </lineage>
</organism>